<keyword evidence="4" id="KW-1185">Reference proteome</keyword>
<sequence>MKNILLPTDFSENSWNAIAYASKLFKDSECTFFLLNTYIPEIYHVEYILMEPAQFGLGDAIKENSLKQLSDFKNKISNTFKNPKHNIETIASFNSLISEMKDIVEDKNIDYLVMGTKGATGAKEILFGSNTVHAFKNIKCPIMAIPDGFSFEKPHDILFPTDYKIDYKDHHIKPIISITSLFNTRVNILHATYGYELSEAQKKSKQKLEVYFKKTSLLFHNVSGQTVQEAINNFQLKSKINLLVMINNKHSFFENLFFKNTINQIGFHLNIPFLVIPSKTYKT</sequence>
<feature type="domain" description="UspA" evidence="2">
    <location>
        <begin position="1"/>
        <end position="146"/>
    </location>
</feature>
<dbReference type="SUPFAM" id="SSF52402">
    <property type="entry name" value="Adenine nucleotide alpha hydrolases-like"/>
    <property type="match status" value="2"/>
</dbReference>
<name>A0A4Q9FFD4_9FLAO</name>
<comment type="caution">
    <text evidence="3">The sequence shown here is derived from an EMBL/GenBank/DDBJ whole genome shotgun (WGS) entry which is preliminary data.</text>
</comment>
<accession>A0A4Q9FFD4</accession>
<gene>
    <name evidence="3" type="ORF">EYD45_06900</name>
</gene>
<dbReference type="PANTHER" id="PTHR46268">
    <property type="entry name" value="STRESS RESPONSE PROTEIN NHAX"/>
    <property type="match status" value="1"/>
</dbReference>
<comment type="similarity">
    <text evidence="1">Belongs to the universal stress protein A family.</text>
</comment>
<dbReference type="Gene3D" id="3.40.50.620">
    <property type="entry name" value="HUPs"/>
    <property type="match status" value="2"/>
</dbReference>
<evidence type="ECO:0000259" key="2">
    <source>
        <dbReference type="Pfam" id="PF00582"/>
    </source>
</evidence>
<dbReference type="InterPro" id="IPR006016">
    <property type="entry name" value="UspA"/>
</dbReference>
<dbReference type="PANTHER" id="PTHR46268:SF6">
    <property type="entry name" value="UNIVERSAL STRESS PROTEIN UP12"/>
    <property type="match status" value="1"/>
</dbReference>
<organism evidence="3 4">
    <name type="scientific">Hyunsoonleella flava</name>
    <dbReference type="NCBI Taxonomy" id="2527939"/>
    <lineage>
        <taxon>Bacteria</taxon>
        <taxon>Pseudomonadati</taxon>
        <taxon>Bacteroidota</taxon>
        <taxon>Flavobacteriia</taxon>
        <taxon>Flavobacteriales</taxon>
        <taxon>Flavobacteriaceae</taxon>
    </lineage>
</organism>
<dbReference type="Proteomes" id="UP000291142">
    <property type="component" value="Unassembled WGS sequence"/>
</dbReference>
<dbReference type="AlphaFoldDB" id="A0A4Q9FFD4"/>
<dbReference type="CDD" id="cd00293">
    <property type="entry name" value="USP-like"/>
    <property type="match status" value="1"/>
</dbReference>
<evidence type="ECO:0000313" key="3">
    <source>
        <dbReference type="EMBL" id="TBN04341.1"/>
    </source>
</evidence>
<dbReference type="InterPro" id="IPR006015">
    <property type="entry name" value="Universal_stress_UspA"/>
</dbReference>
<evidence type="ECO:0000256" key="1">
    <source>
        <dbReference type="ARBA" id="ARBA00008791"/>
    </source>
</evidence>
<evidence type="ECO:0000313" key="4">
    <source>
        <dbReference type="Proteomes" id="UP000291142"/>
    </source>
</evidence>
<dbReference type="PRINTS" id="PR01438">
    <property type="entry name" value="UNVRSLSTRESS"/>
</dbReference>
<protein>
    <submittedName>
        <fullName evidence="3">Universal stress protein</fullName>
    </submittedName>
</protein>
<proteinExistence type="inferred from homology"/>
<dbReference type="RefSeq" id="WP_130963811.1">
    <property type="nucleotide sequence ID" value="NZ_SIRT01000004.1"/>
</dbReference>
<reference evidence="3 4" key="1">
    <citation type="submission" date="2019-02" db="EMBL/GenBank/DDBJ databases">
        <title>Hyunsoonleella sp., isolated from marine sediment.</title>
        <authorList>
            <person name="Liu B.-T."/>
        </authorList>
    </citation>
    <scope>NUCLEOTIDE SEQUENCE [LARGE SCALE GENOMIC DNA]</scope>
    <source>
        <strain evidence="3 4">T58</strain>
    </source>
</reference>
<dbReference type="Pfam" id="PF00582">
    <property type="entry name" value="Usp"/>
    <property type="match status" value="1"/>
</dbReference>
<dbReference type="EMBL" id="SIRT01000004">
    <property type="protein sequence ID" value="TBN04341.1"/>
    <property type="molecule type" value="Genomic_DNA"/>
</dbReference>
<dbReference type="InterPro" id="IPR014729">
    <property type="entry name" value="Rossmann-like_a/b/a_fold"/>
</dbReference>
<dbReference type="OrthoDB" id="9788959at2"/>